<evidence type="ECO:0000313" key="21">
    <source>
        <dbReference type="Proteomes" id="UP000192840"/>
    </source>
</evidence>
<evidence type="ECO:0000256" key="8">
    <source>
        <dbReference type="ARBA" id="ARBA00023166"/>
    </source>
</evidence>
<feature type="domain" description="FAD-dependent oxidoreductase 2 FAD-binding" evidence="17">
    <location>
        <begin position="9"/>
        <end position="41"/>
    </location>
</feature>
<dbReference type="AlphaFoldDB" id="A0A1W2B1V3"/>
<evidence type="ECO:0000256" key="15">
    <source>
        <dbReference type="ARBA" id="ARBA00049778"/>
    </source>
</evidence>
<keyword evidence="9" id="KW-0753">Steroid metabolism</keyword>
<feature type="domain" description="FAD dependent oxidoreductase" evidence="18">
    <location>
        <begin position="207"/>
        <end position="307"/>
    </location>
</feature>
<evidence type="ECO:0000256" key="10">
    <source>
        <dbReference type="ARBA" id="ARBA00023235"/>
    </source>
</evidence>
<evidence type="ECO:0000256" key="11">
    <source>
        <dbReference type="ARBA" id="ARBA00038856"/>
    </source>
</evidence>
<evidence type="ECO:0000256" key="12">
    <source>
        <dbReference type="ARBA" id="ARBA00049645"/>
    </source>
</evidence>
<dbReference type="Gene3D" id="3.50.50.60">
    <property type="entry name" value="FAD/NAD(P)-binding domain"/>
    <property type="match status" value="3"/>
</dbReference>
<dbReference type="STRING" id="40571.SAMN05660733_00970"/>
<evidence type="ECO:0000259" key="17">
    <source>
        <dbReference type="Pfam" id="PF00890"/>
    </source>
</evidence>
<dbReference type="Proteomes" id="UP000192840">
    <property type="component" value="Unassembled WGS sequence"/>
</dbReference>
<dbReference type="OrthoDB" id="517968at2"/>
<dbReference type="SUPFAM" id="SSF51905">
    <property type="entry name" value="FAD/NAD(P)-binding domain"/>
    <property type="match status" value="1"/>
</dbReference>
<dbReference type="PANTHER" id="PTHR47470:SF1">
    <property type="entry name" value="FAD-DEPENDENT OXIDOREDUCTASE 2 FAD BINDING DOMAIN-CONTAINING PROTEIN"/>
    <property type="match status" value="1"/>
</dbReference>
<keyword evidence="5" id="KW-0274">FAD</keyword>
<dbReference type="Pfam" id="PF01266">
    <property type="entry name" value="DAO"/>
    <property type="match status" value="1"/>
</dbReference>
<feature type="domain" description="Glucose-methanol-choline oxidoreductase C-terminal" evidence="19">
    <location>
        <begin position="452"/>
        <end position="506"/>
    </location>
</feature>
<keyword evidence="6" id="KW-0560">Oxidoreductase</keyword>
<organism evidence="20 21">
    <name type="scientific">Lentzea albidocapillata</name>
    <dbReference type="NCBI Taxonomy" id="40571"/>
    <lineage>
        <taxon>Bacteria</taxon>
        <taxon>Bacillati</taxon>
        <taxon>Actinomycetota</taxon>
        <taxon>Actinomycetes</taxon>
        <taxon>Pseudonocardiales</taxon>
        <taxon>Pseudonocardiaceae</taxon>
        <taxon>Lentzea</taxon>
    </lineage>
</organism>
<evidence type="ECO:0000256" key="16">
    <source>
        <dbReference type="SAM" id="MobiDB-lite"/>
    </source>
</evidence>
<keyword evidence="8" id="KW-1207">Sterol metabolism</keyword>
<accession>A0A1W2B1V3</accession>
<dbReference type="PANTHER" id="PTHR47470">
    <property type="entry name" value="CHOLESTEROL OXIDASE"/>
    <property type="match status" value="1"/>
</dbReference>
<dbReference type="GO" id="GO:0016995">
    <property type="term" value="F:cholesterol oxidase activity"/>
    <property type="evidence" value="ECO:0007669"/>
    <property type="project" value="UniProtKB-EC"/>
</dbReference>
<evidence type="ECO:0000313" key="20">
    <source>
        <dbReference type="EMBL" id="SMC66975.1"/>
    </source>
</evidence>
<comment type="pathway">
    <text evidence="12">Steroid metabolism; cholesterol degradation.</text>
</comment>
<evidence type="ECO:0000259" key="19">
    <source>
        <dbReference type="Pfam" id="PF05199"/>
    </source>
</evidence>
<dbReference type="GO" id="GO:0008203">
    <property type="term" value="P:cholesterol metabolic process"/>
    <property type="evidence" value="ECO:0007669"/>
    <property type="project" value="UniProtKB-KW"/>
</dbReference>
<keyword evidence="3" id="KW-0153">Cholesterol metabolism</keyword>
<dbReference type="EC" id="5.3.3.1" evidence="11"/>
<keyword evidence="4" id="KW-0285">Flavoprotein</keyword>
<comment type="similarity">
    <text evidence="2">Belongs to the GMC oxidoreductase family.</text>
</comment>
<keyword evidence="21" id="KW-1185">Reference proteome</keyword>
<reference evidence="21" key="1">
    <citation type="submission" date="2017-04" db="EMBL/GenBank/DDBJ databases">
        <authorList>
            <person name="Varghese N."/>
            <person name="Submissions S."/>
        </authorList>
    </citation>
    <scope>NUCLEOTIDE SEQUENCE [LARGE SCALE GENOMIC DNA]</scope>
    <source>
        <strain evidence="21">DSM 44073</strain>
    </source>
</reference>
<evidence type="ECO:0000256" key="14">
    <source>
        <dbReference type="ARBA" id="ARBA00049744"/>
    </source>
</evidence>
<dbReference type="EC" id="1.1.3.6" evidence="13"/>
<protein>
    <recommendedName>
        <fullName evidence="14">Cholesterol oxidase</fullName>
        <ecNumber evidence="13">1.1.3.6</ecNumber>
        <ecNumber evidence="11">5.3.3.1</ecNumber>
    </recommendedName>
    <alternativeName>
        <fullName evidence="15">Cholesterol isomerase</fullName>
    </alternativeName>
</protein>
<dbReference type="InterPro" id="IPR006076">
    <property type="entry name" value="FAD-dep_OxRdtase"/>
</dbReference>
<proteinExistence type="inferred from homology"/>
<dbReference type="RefSeq" id="WP_030478374.1">
    <property type="nucleotide sequence ID" value="NZ_FWYC01000004.1"/>
</dbReference>
<sequence length="558" mass="60590">MGELAGNFDVVIVGSGFGGSVAALRLTEKGYRVAVLEAGRRFADDEFAETSWNLRKYLWAPQLKCFGIQRIHLLRNVMVLAGAGVGGGSLVYANTLYRPLKPFYEDRQWAHITDWQDELEPFYDQASRMLGVVTNPTTTPSDVVMQKVAKDMGVEDSYHATPVGVFFGEPGKKAADPYFGGAGPERTGCTECGSCMSGCRVGAKNTLVKNYLYLAEKLGAQVFPLTTVTRLNEDNGTWTIDTRMTGGKATRTFTADQVVIAAGTWGTQQLLHQAKASTLPKISGRLGELTRTNSESIIGAARYTVDPDTDYTQGVAITSSIHPDEITHIEPVRYGKGSNAMGMLQTLATDGALSTPRWLQFIKQAVRHPLRLLRLLSVHRWSERTVILLVMQSLDNSITTFLKRGKLTSKQGHGEPNPAFIPAGHEANLLAAKHIDGIAGGTWGELFNIPLTAHFIGGCAIASGEEQGVIDPYHRVFNYPGLSVVDGSAISANLGVNPSLTITAQAERAFSLWPNKGEQDQRPSQEQPYKRINPTKPKNPAVPDQAPAALRLPIVKAS</sequence>
<evidence type="ECO:0000256" key="9">
    <source>
        <dbReference type="ARBA" id="ARBA00023221"/>
    </source>
</evidence>
<dbReference type="GO" id="GO:0004769">
    <property type="term" value="F:steroid Delta-isomerase activity"/>
    <property type="evidence" value="ECO:0007669"/>
    <property type="project" value="UniProtKB-EC"/>
</dbReference>
<keyword evidence="7" id="KW-0443">Lipid metabolism</keyword>
<dbReference type="InterPro" id="IPR036188">
    <property type="entry name" value="FAD/NAD-bd_sf"/>
</dbReference>
<comment type="cofactor">
    <cofactor evidence="1">
        <name>FAD</name>
        <dbReference type="ChEBI" id="CHEBI:57692"/>
    </cofactor>
</comment>
<dbReference type="InterPro" id="IPR052542">
    <property type="entry name" value="Cholesterol_Oxidase"/>
</dbReference>
<evidence type="ECO:0000256" key="3">
    <source>
        <dbReference type="ARBA" id="ARBA00022548"/>
    </source>
</evidence>
<dbReference type="Pfam" id="PF05199">
    <property type="entry name" value="GMC_oxred_C"/>
    <property type="match status" value="1"/>
</dbReference>
<dbReference type="EMBL" id="FWYC01000004">
    <property type="protein sequence ID" value="SMC66975.1"/>
    <property type="molecule type" value="Genomic_DNA"/>
</dbReference>
<name>A0A1W2B1V3_9PSEU</name>
<dbReference type="InterPro" id="IPR003953">
    <property type="entry name" value="FAD-dep_OxRdtase_2_FAD-bd"/>
</dbReference>
<evidence type="ECO:0000256" key="7">
    <source>
        <dbReference type="ARBA" id="ARBA00023098"/>
    </source>
</evidence>
<keyword evidence="10" id="KW-0413">Isomerase</keyword>
<evidence type="ECO:0000256" key="6">
    <source>
        <dbReference type="ARBA" id="ARBA00023002"/>
    </source>
</evidence>
<evidence type="ECO:0000256" key="4">
    <source>
        <dbReference type="ARBA" id="ARBA00022630"/>
    </source>
</evidence>
<evidence type="ECO:0000256" key="13">
    <source>
        <dbReference type="ARBA" id="ARBA00049723"/>
    </source>
</evidence>
<dbReference type="eggNOG" id="COG2303">
    <property type="taxonomic scope" value="Bacteria"/>
</dbReference>
<dbReference type="Pfam" id="PF00890">
    <property type="entry name" value="FAD_binding_2"/>
    <property type="match status" value="1"/>
</dbReference>
<evidence type="ECO:0000256" key="2">
    <source>
        <dbReference type="ARBA" id="ARBA00010790"/>
    </source>
</evidence>
<dbReference type="InterPro" id="IPR007867">
    <property type="entry name" value="GMC_OxRtase_C"/>
</dbReference>
<gene>
    <name evidence="20" type="ORF">SAMN05660733_00970</name>
</gene>
<feature type="region of interest" description="Disordered" evidence="16">
    <location>
        <begin position="515"/>
        <end position="558"/>
    </location>
</feature>
<evidence type="ECO:0000256" key="5">
    <source>
        <dbReference type="ARBA" id="ARBA00022827"/>
    </source>
</evidence>
<evidence type="ECO:0000256" key="1">
    <source>
        <dbReference type="ARBA" id="ARBA00001974"/>
    </source>
</evidence>
<evidence type="ECO:0000259" key="18">
    <source>
        <dbReference type="Pfam" id="PF01266"/>
    </source>
</evidence>